<dbReference type="Gene3D" id="2.30.110.10">
    <property type="entry name" value="Electron Transport, Fmn-binding Protein, Chain A"/>
    <property type="match status" value="1"/>
</dbReference>
<gene>
    <name evidence="3" type="ORF">R7226_15820</name>
</gene>
<sequence length="164" mass="17975">MSEPLQRTFARLFADADTAMYIVTAEGGGERAGCLIGFATQTSVSPPRFLACLSRENHTYKVACQAETLIVHVVDEDAADLAELFGGASGDDLDKFARVEWRRGPHGAPRLERLETWFAGRVLERIALGDHVGFLLEPLDGSVHRGARPLRFHRARAIEPGHAP</sequence>
<organism evidence="3 4">
    <name type="scientific">Conexibacter stalactiti</name>
    <dbReference type="NCBI Taxonomy" id="1940611"/>
    <lineage>
        <taxon>Bacteria</taxon>
        <taxon>Bacillati</taxon>
        <taxon>Actinomycetota</taxon>
        <taxon>Thermoleophilia</taxon>
        <taxon>Solirubrobacterales</taxon>
        <taxon>Conexibacteraceae</taxon>
        <taxon>Conexibacter</taxon>
    </lineage>
</organism>
<dbReference type="InterPro" id="IPR002563">
    <property type="entry name" value="Flavin_Rdtase-like_dom"/>
</dbReference>
<dbReference type="SMART" id="SM00903">
    <property type="entry name" value="Flavin_Reduct"/>
    <property type="match status" value="1"/>
</dbReference>
<protein>
    <submittedName>
        <fullName evidence="3">Flavin reductase family protein</fullName>
    </submittedName>
</protein>
<name>A0ABU4HR81_9ACTN</name>
<evidence type="ECO:0000313" key="4">
    <source>
        <dbReference type="Proteomes" id="UP001284601"/>
    </source>
</evidence>
<feature type="domain" description="Flavin reductase like" evidence="2">
    <location>
        <begin position="13"/>
        <end position="159"/>
    </location>
</feature>
<evidence type="ECO:0000313" key="3">
    <source>
        <dbReference type="EMBL" id="MDW5595816.1"/>
    </source>
</evidence>
<dbReference type="PANTHER" id="PTHR30466:SF15">
    <property type="entry name" value="POSSIBLE OXIDOREDUCTASE"/>
    <property type="match status" value="1"/>
</dbReference>
<comment type="caution">
    <text evidence="3">The sequence shown here is derived from an EMBL/GenBank/DDBJ whole genome shotgun (WGS) entry which is preliminary data.</text>
</comment>
<proteinExistence type="predicted"/>
<dbReference type="Proteomes" id="UP001284601">
    <property type="component" value="Unassembled WGS sequence"/>
</dbReference>
<dbReference type="InterPro" id="IPR050268">
    <property type="entry name" value="NADH-dep_flavin_reductase"/>
</dbReference>
<accession>A0ABU4HR81</accession>
<dbReference type="Pfam" id="PF01613">
    <property type="entry name" value="Flavin_Reduct"/>
    <property type="match status" value="1"/>
</dbReference>
<dbReference type="EMBL" id="JAWSTH010000041">
    <property type="protein sequence ID" value="MDW5595816.1"/>
    <property type="molecule type" value="Genomic_DNA"/>
</dbReference>
<dbReference type="RefSeq" id="WP_318598157.1">
    <property type="nucleotide sequence ID" value="NZ_JAWSTH010000041.1"/>
</dbReference>
<reference evidence="4" key="1">
    <citation type="submission" date="2023-07" db="EMBL/GenBank/DDBJ databases">
        <title>Conexibacter stalactiti sp. nov., isolated from stalactites in a lava cave and emended description of the genus Conexibacter.</title>
        <authorList>
            <person name="Lee S.D."/>
        </authorList>
    </citation>
    <scope>NUCLEOTIDE SEQUENCE [LARGE SCALE GENOMIC DNA]</scope>
    <source>
        <strain evidence="4">KCTC 39840</strain>
    </source>
</reference>
<dbReference type="PANTHER" id="PTHR30466">
    <property type="entry name" value="FLAVIN REDUCTASE"/>
    <property type="match status" value="1"/>
</dbReference>
<keyword evidence="1" id="KW-0560">Oxidoreductase</keyword>
<evidence type="ECO:0000259" key="2">
    <source>
        <dbReference type="SMART" id="SM00903"/>
    </source>
</evidence>
<evidence type="ECO:0000256" key="1">
    <source>
        <dbReference type="ARBA" id="ARBA00023002"/>
    </source>
</evidence>
<dbReference type="SUPFAM" id="SSF50475">
    <property type="entry name" value="FMN-binding split barrel"/>
    <property type="match status" value="1"/>
</dbReference>
<keyword evidence="4" id="KW-1185">Reference proteome</keyword>
<dbReference type="InterPro" id="IPR012349">
    <property type="entry name" value="Split_barrel_FMN-bd"/>
</dbReference>